<feature type="compositionally biased region" description="Low complexity" evidence="1">
    <location>
        <begin position="58"/>
        <end position="78"/>
    </location>
</feature>
<feature type="compositionally biased region" description="Polar residues" evidence="1">
    <location>
        <begin position="43"/>
        <end position="57"/>
    </location>
</feature>
<evidence type="ECO:0000313" key="2">
    <source>
        <dbReference type="EMBL" id="CAA3027309.1"/>
    </source>
</evidence>
<feature type="compositionally biased region" description="Polar residues" evidence="1">
    <location>
        <begin position="1"/>
        <end position="27"/>
    </location>
</feature>
<dbReference type="EMBL" id="CACTIH010009198">
    <property type="protein sequence ID" value="CAA3027309.1"/>
    <property type="molecule type" value="Genomic_DNA"/>
</dbReference>
<dbReference type="Gramene" id="OE9A090098T1">
    <property type="protein sequence ID" value="OE9A090098C1"/>
    <property type="gene ID" value="OE9A090098"/>
</dbReference>
<sequence length="148" mass="16431">MLPQPSNNATNVSQVSPTSSPQWNASEHSFDPIDLATNLRPIRSTTANPSETAPQTCQGLSQRQTQWRQQQQTSQLQPPRSPMPNSQSSYQSLYIVSHRHRFCNLGLEVLVAGLVALCCNEVLLTDILVVVIGHAQARSRYRSYSSVQ</sequence>
<keyword evidence="3" id="KW-1185">Reference proteome</keyword>
<dbReference type="Proteomes" id="UP000594638">
    <property type="component" value="Unassembled WGS sequence"/>
</dbReference>
<protein>
    <submittedName>
        <fullName evidence="2">Uncharacterized protein</fullName>
    </submittedName>
</protein>
<reference evidence="2 3" key="1">
    <citation type="submission" date="2019-12" db="EMBL/GenBank/DDBJ databases">
        <authorList>
            <person name="Alioto T."/>
            <person name="Alioto T."/>
            <person name="Gomez Garrido J."/>
        </authorList>
    </citation>
    <scope>NUCLEOTIDE SEQUENCE [LARGE SCALE GENOMIC DNA]</scope>
</reference>
<proteinExistence type="predicted"/>
<gene>
    <name evidence="2" type="ORF">OLEA9_A090098</name>
</gene>
<name>A0A8S0V7B5_OLEEU</name>
<comment type="caution">
    <text evidence="2">The sequence shown here is derived from an EMBL/GenBank/DDBJ whole genome shotgun (WGS) entry which is preliminary data.</text>
</comment>
<accession>A0A8S0V7B5</accession>
<organism evidence="2 3">
    <name type="scientific">Olea europaea subsp. europaea</name>
    <dbReference type="NCBI Taxonomy" id="158383"/>
    <lineage>
        <taxon>Eukaryota</taxon>
        <taxon>Viridiplantae</taxon>
        <taxon>Streptophyta</taxon>
        <taxon>Embryophyta</taxon>
        <taxon>Tracheophyta</taxon>
        <taxon>Spermatophyta</taxon>
        <taxon>Magnoliopsida</taxon>
        <taxon>eudicotyledons</taxon>
        <taxon>Gunneridae</taxon>
        <taxon>Pentapetalae</taxon>
        <taxon>asterids</taxon>
        <taxon>lamiids</taxon>
        <taxon>Lamiales</taxon>
        <taxon>Oleaceae</taxon>
        <taxon>Oleeae</taxon>
        <taxon>Olea</taxon>
    </lineage>
</organism>
<dbReference type="AlphaFoldDB" id="A0A8S0V7B5"/>
<feature type="non-terminal residue" evidence="2">
    <location>
        <position position="148"/>
    </location>
</feature>
<feature type="region of interest" description="Disordered" evidence="1">
    <location>
        <begin position="1"/>
        <end position="88"/>
    </location>
</feature>
<evidence type="ECO:0000313" key="3">
    <source>
        <dbReference type="Proteomes" id="UP000594638"/>
    </source>
</evidence>
<evidence type="ECO:0000256" key="1">
    <source>
        <dbReference type="SAM" id="MobiDB-lite"/>
    </source>
</evidence>